<accession>A0A1E2RXW5</accession>
<reference evidence="11 12" key="1">
    <citation type="submission" date="2016-07" db="EMBL/GenBank/DDBJ databases">
        <title>Draft genome sequence of Methyloligella halotolerans C2T (VKM B-2706T=CCUG 61687T=DSM 25045T), a halotolerant polyhydroxybutyrate accumulating methylotroph.</title>
        <authorList>
            <person name="Vasilenko O.V."/>
            <person name="Doronina N.V."/>
            <person name="Poroshina M.N."/>
            <person name="Tarlachkov S.V."/>
            <person name="Trotsenko Y.A."/>
        </authorList>
    </citation>
    <scope>NUCLEOTIDE SEQUENCE [LARGE SCALE GENOMIC DNA]</scope>
    <source>
        <strain evidence="11 12">VKM B-2706</strain>
    </source>
</reference>
<organism evidence="11 12">
    <name type="scientific">Methyloligella halotolerans</name>
    <dbReference type="NCBI Taxonomy" id="1177755"/>
    <lineage>
        <taxon>Bacteria</taxon>
        <taxon>Pseudomonadati</taxon>
        <taxon>Pseudomonadota</taxon>
        <taxon>Alphaproteobacteria</taxon>
        <taxon>Hyphomicrobiales</taxon>
        <taxon>Hyphomicrobiaceae</taxon>
        <taxon>Methyloligella</taxon>
    </lineage>
</organism>
<keyword evidence="9 10" id="KW-0407">Ion channel</keyword>
<keyword evidence="3 10" id="KW-0813">Transport</keyword>
<dbReference type="NCBIfam" id="TIGR00220">
    <property type="entry name" value="mscL"/>
    <property type="match status" value="1"/>
</dbReference>
<comment type="caution">
    <text evidence="11">The sequence shown here is derived from an EMBL/GenBank/DDBJ whole genome shotgun (WGS) entry which is preliminary data.</text>
</comment>
<evidence type="ECO:0000256" key="9">
    <source>
        <dbReference type="ARBA" id="ARBA00023303"/>
    </source>
</evidence>
<dbReference type="AlphaFoldDB" id="A0A1E2RXW5"/>
<keyword evidence="5 10" id="KW-0812">Transmembrane</keyword>
<comment type="subunit">
    <text evidence="10">Homopentamer.</text>
</comment>
<comment type="similarity">
    <text evidence="2 10">Belongs to the MscL family.</text>
</comment>
<evidence type="ECO:0000256" key="4">
    <source>
        <dbReference type="ARBA" id="ARBA00022475"/>
    </source>
</evidence>
<feature type="transmembrane region" description="Helical" evidence="10">
    <location>
        <begin position="12"/>
        <end position="33"/>
    </location>
</feature>
<dbReference type="HAMAP" id="MF_00115">
    <property type="entry name" value="MscL"/>
    <property type="match status" value="1"/>
</dbReference>
<dbReference type="InterPro" id="IPR037673">
    <property type="entry name" value="MSC/AndL"/>
</dbReference>
<keyword evidence="7 10" id="KW-0406">Ion transport</keyword>
<dbReference type="PROSITE" id="PS01327">
    <property type="entry name" value="MSCL"/>
    <property type="match status" value="1"/>
</dbReference>
<proteinExistence type="inferred from homology"/>
<evidence type="ECO:0000256" key="7">
    <source>
        <dbReference type="ARBA" id="ARBA00023065"/>
    </source>
</evidence>
<keyword evidence="12" id="KW-1185">Reference proteome</keyword>
<keyword evidence="8 10" id="KW-0472">Membrane</keyword>
<dbReference type="GO" id="GO:0008381">
    <property type="term" value="F:mechanosensitive monoatomic ion channel activity"/>
    <property type="evidence" value="ECO:0007669"/>
    <property type="project" value="UniProtKB-UniRule"/>
</dbReference>
<dbReference type="GO" id="GO:0005886">
    <property type="term" value="C:plasma membrane"/>
    <property type="evidence" value="ECO:0007669"/>
    <property type="project" value="UniProtKB-SubCell"/>
</dbReference>
<dbReference type="PANTHER" id="PTHR30266">
    <property type="entry name" value="MECHANOSENSITIVE CHANNEL MSCL"/>
    <property type="match status" value="1"/>
</dbReference>
<dbReference type="PRINTS" id="PR01264">
    <property type="entry name" value="MECHCHANNEL"/>
</dbReference>
<evidence type="ECO:0000256" key="5">
    <source>
        <dbReference type="ARBA" id="ARBA00022692"/>
    </source>
</evidence>
<dbReference type="Gene3D" id="1.10.1200.120">
    <property type="entry name" value="Large-conductance mechanosensitive channel, MscL, domain 1"/>
    <property type="match status" value="1"/>
</dbReference>
<evidence type="ECO:0000313" key="11">
    <source>
        <dbReference type="EMBL" id="ODA67077.1"/>
    </source>
</evidence>
<evidence type="ECO:0000256" key="8">
    <source>
        <dbReference type="ARBA" id="ARBA00023136"/>
    </source>
</evidence>
<dbReference type="Proteomes" id="UP000095087">
    <property type="component" value="Unassembled WGS sequence"/>
</dbReference>
<evidence type="ECO:0000313" key="12">
    <source>
        <dbReference type="Proteomes" id="UP000095087"/>
    </source>
</evidence>
<dbReference type="Pfam" id="PF01741">
    <property type="entry name" value="MscL"/>
    <property type="match status" value="1"/>
</dbReference>
<name>A0A1E2RXW5_9HYPH</name>
<evidence type="ECO:0000256" key="2">
    <source>
        <dbReference type="ARBA" id="ARBA00007254"/>
    </source>
</evidence>
<comment type="subcellular location">
    <subcellularLocation>
        <location evidence="10">Cell inner membrane</location>
        <topology evidence="10">Multi-pass membrane protein</topology>
    </subcellularLocation>
    <subcellularLocation>
        <location evidence="1">Cell membrane</location>
        <topology evidence="1">Multi-pass membrane protein</topology>
    </subcellularLocation>
</comment>
<keyword evidence="10" id="KW-0997">Cell inner membrane</keyword>
<feature type="transmembrane region" description="Helical" evidence="10">
    <location>
        <begin position="82"/>
        <end position="103"/>
    </location>
</feature>
<dbReference type="NCBIfam" id="NF001843">
    <property type="entry name" value="PRK00567.1-4"/>
    <property type="match status" value="1"/>
</dbReference>
<dbReference type="InterPro" id="IPR019823">
    <property type="entry name" value="Mechanosensitive_channel_CS"/>
</dbReference>
<dbReference type="STRING" id="1177755.A7A08_01821"/>
<dbReference type="InterPro" id="IPR036019">
    <property type="entry name" value="MscL_channel"/>
</dbReference>
<gene>
    <name evidence="10" type="primary">mscL</name>
    <name evidence="11" type="ORF">A7A08_01821</name>
</gene>
<evidence type="ECO:0000256" key="6">
    <source>
        <dbReference type="ARBA" id="ARBA00022989"/>
    </source>
</evidence>
<comment type="function">
    <text evidence="10">Channel that opens in response to stretch forces in the membrane lipid bilayer. May participate in the regulation of osmotic pressure changes within the cell.</text>
</comment>
<evidence type="ECO:0000256" key="10">
    <source>
        <dbReference type="HAMAP-Rule" id="MF_00115"/>
    </source>
</evidence>
<dbReference type="PANTHER" id="PTHR30266:SF2">
    <property type="entry name" value="LARGE-CONDUCTANCE MECHANOSENSITIVE CHANNEL"/>
    <property type="match status" value="1"/>
</dbReference>
<dbReference type="PATRIC" id="fig|1177755.3.peg.1826"/>
<evidence type="ECO:0000256" key="1">
    <source>
        <dbReference type="ARBA" id="ARBA00004651"/>
    </source>
</evidence>
<protein>
    <recommendedName>
        <fullName evidence="10">Large-conductance mechanosensitive channel</fullName>
    </recommendedName>
</protein>
<sequence length="144" mass="15680">MAIVKEFKEFALRGNVVDMAVGIIIGAAFSTIVKSLVDDVIMPPIGVVTGGVDFSDLFIALDGESYQSLAVAREAGAPTINYGLFINSVISFAIVAFVLFLLIKGMNHLRRKQEDESNQDVPAPKDIQLLEEIRDALVEANQRK</sequence>
<dbReference type="InterPro" id="IPR001185">
    <property type="entry name" value="MS_channel"/>
</dbReference>
<dbReference type="SUPFAM" id="SSF81330">
    <property type="entry name" value="Gated mechanosensitive channel"/>
    <property type="match status" value="1"/>
</dbReference>
<keyword evidence="6 10" id="KW-1133">Transmembrane helix</keyword>
<dbReference type="NCBIfam" id="NF010557">
    <property type="entry name" value="PRK13952.1"/>
    <property type="match status" value="1"/>
</dbReference>
<evidence type="ECO:0000256" key="3">
    <source>
        <dbReference type="ARBA" id="ARBA00022448"/>
    </source>
</evidence>
<keyword evidence="4 10" id="KW-1003">Cell membrane</keyword>
<dbReference type="EMBL" id="MASI01000004">
    <property type="protein sequence ID" value="ODA67077.1"/>
    <property type="molecule type" value="Genomic_DNA"/>
</dbReference>